<keyword evidence="1" id="KW-1277">Toxin-antitoxin system</keyword>
<keyword evidence="2" id="KW-0540">Nuclease</keyword>
<dbReference type="InterPro" id="IPR012933">
    <property type="entry name" value="HicA_mRNA_interferase"/>
</dbReference>
<name>A0A9Q4C662_9EURY</name>
<protein>
    <submittedName>
        <fullName evidence="7">Type II toxin-antitoxin system HicA family toxin</fullName>
    </submittedName>
</protein>
<evidence type="ECO:0000256" key="4">
    <source>
        <dbReference type="ARBA" id="ARBA00022801"/>
    </source>
</evidence>
<dbReference type="Proteomes" id="UP001149411">
    <property type="component" value="Unassembled WGS sequence"/>
</dbReference>
<keyword evidence="6" id="KW-0346">Stress response</keyword>
<keyword evidence="3" id="KW-0255">Endonuclease</keyword>
<dbReference type="RefSeq" id="WP_266088722.1">
    <property type="nucleotide sequence ID" value="NZ_RKLV01000015.1"/>
</dbReference>
<accession>A0A9Q4C662</accession>
<keyword evidence="4" id="KW-0378">Hydrolase</keyword>
<dbReference type="GO" id="GO:0004519">
    <property type="term" value="F:endonuclease activity"/>
    <property type="evidence" value="ECO:0007669"/>
    <property type="project" value="UniProtKB-KW"/>
</dbReference>
<dbReference type="Pfam" id="PF07927">
    <property type="entry name" value="HicA_toxin"/>
    <property type="match status" value="1"/>
</dbReference>
<gene>
    <name evidence="7" type="ORF">EGH25_11495</name>
</gene>
<dbReference type="InterPro" id="IPR038570">
    <property type="entry name" value="HicA_sf"/>
</dbReference>
<evidence type="ECO:0000313" key="8">
    <source>
        <dbReference type="Proteomes" id="UP001149411"/>
    </source>
</evidence>
<dbReference type="Gene3D" id="3.30.920.30">
    <property type="entry name" value="Hypothetical protein"/>
    <property type="match status" value="1"/>
</dbReference>
<dbReference type="AlphaFoldDB" id="A0A9Q4C662"/>
<evidence type="ECO:0000256" key="5">
    <source>
        <dbReference type="ARBA" id="ARBA00022884"/>
    </source>
</evidence>
<dbReference type="GO" id="GO:0003729">
    <property type="term" value="F:mRNA binding"/>
    <property type="evidence" value="ECO:0007669"/>
    <property type="project" value="InterPro"/>
</dbReference>
<keyword evidence="5" id="KW-0694">RNA-binding</keyword>
<reference evidence="7" key="1">
    <citation type="submission" date="2022-09" db="EMBL/GenBank/DDBJ databases">
        <title>Haloadaptaus new haloarchaeum isolated from saline soil.</title>
        <authorList>
            <person name="Duran-Viseras A."/>
            <person name="Sanchez-Porro C."/>
            <person name="Ventosa A."/>
        </authorList>
    </citation>
    <scope>NUCLEOTIDE SEQUENCE</scope>
    <source>
        <strain evidence="7">F3-133</strain>
    </source>
</reference>
<dbReference type="EMBL" id="RKLV01000015">
    <property type="protein sequence ID" value="MCX2819973.1"/>
    <property type="molecule type" value="Genomic_DNA"/>
</dbReference>
<organism evidence="7 8">
    <name type="scientific">Halorutilus salinus</name>
    <dbReference type="NCBI Taxonomy" id="2487751"/>
    <lineage>
        <taxon>Archaea</taxon>
        <taxon>Methanobacteriati</taxon>
        <taxon>Methanobacteriota</taxon>
        <taxon>Stenosarchaea group</taxon>
        <taxon>Halobacteria</taxon>
        <taxon>Halorutilales</taxon>
        <taxon>Halorutilaceae</taxon>
        <taxon>Halorutilus</taxon>
    </lineage>
</organism>
<evidence type="ECO:0000256" key="1">
    <source>
        <dbReference type="ARBA" id="ARBA00022649"/>
    </source>
</evidence>
<proteinExistence type="predicted"/>
<keyword evidence="8" id="KW-1185">Reference proteome</keyword>
<evidence type="ECO:0000256" key="2">
    <source>
        <dbReference type="ARBA" id="ARBA00022722"/>
    </source>
</evidence>
<evidence type="ECO:0000256" key="6">
    <source>
        <dbReference type="ARBA" id="ARBA00023016"/>
    </source>
</evidence>
<sequence length="73" mass="8376">MVTRDFSGRDVVKALTRNRFHVVDREGSHVKLRYEHPTNEDDVRVVSVPQHNRVNTGTLRNIAEQAGGLRRVL</sequence>
<evidence type="ECO:0000313" key="7">
    <source>
        <dbReference type="EMBL" id="MCX2819973.1"/>
    </source>
</evidence>
<dbReference type="SUPFAM" id="SSF54786">
    <property type="entry name" value="YcfA/nrd intein domain"/>
    <property type="match status" value="1"/>
</dbReference>
<dbReference type="GO" id="GO:0016787">
    <property type="term" value="F:hydrolase activity"/>
    <property type="evidence" value="ECO:0007669"/>
    <property type="project" value="UniProtKB-KW"/>
</dbReference>
<evidence type="ECO:0000256" key="3">
    <source>
        <dbReference type="ARBA" id="ARBA00022759"/>
    </source>
</evidence>
<comment type="caution">
    <text evidence="7">The sequence shown here is derived from an EMBL/GenBank/DDBJ whole genome shotgun (WGS) entry which is preliminary data.</text>
</comment>